<dbReference type="Proteomes" id="UP000054558">
    <property type="component" value="Unassembled WGS sequence"/>
</dbReference>
<dbReference type="OrthoDB" id="567086at2759"/>
<protein>
    <recommendedName>
        <fullName evidence="1">Deoxynucleoside kinase domain-containing protein</fullName>
    </recommendedName>
</protein>
<dbReference type="PANTHER" id="PTHR10513">
    <property type="entry name" value="DEOXYNUCLEOSIDE KINASE"/>
    <property type="match status" value="1"/>
</dbReference>
<dbReference type="EMBL" id="DF237338">
    <property type="protein sequence ID" value="GAQ87942.1"/>
    <property type="molecule type" value="Genomic_DNA"/>
</dbReference>
<dbReference type="SUPFAM" id="SSF52540">
    <property type="entry name" value="P-loop containing nucleoside triphosphate hydrolases"/>
    <property type="match status" value="1"/>
</dbReference>
<accession>A0A1Y1IDB2</accession>
<dbReference type="STRING" id="105231.A0A1Y1IDB2"/>
<evidence type="ECO:0000313" key="2">
    <source>
        <dbReference type="EMBL" id="GAQ87942.1"/>
    </source>
</evidence>
<gene>
    <name evidence="2" type="ORF">KFL_003890130</name>
</gene>
<name>A0A1Y1IDB2_KLENI</name>
<dbReference type="Gene3D" id="3.40.50.300">
    <property type="entry name" value="P-loop containing nucleotide triphosphate hydrolases"/>
    <property type="match status" value="1"/>
</dbReference>
<organism evidence="2 3">
    <name type="scientific">Klebsormidium nitens</name>
    <name type="common">Green alga</name>
    <name type="synonym">Ulothrix nitens</name>
    <dbReference type="NCBI Taxonomy" id="105231"/>
    <lineage>
        <taxon>Eukaryota</taxon>
        <taxon>Viridiplantae</taxon>
        <taxon>Streptophyta</taxon>
        <taxon>Klebsormidiophyceae</taxon>
        <taxon>Klebsormidiales</taxon>
        <taxon>Klebsormidiaceae</taxon>
        <taxon>Klebsormidium</taxon>
    </lineage>
</organism>
<dbReference type="InterPro" id="IPR050566">
    <property type="entry name" value="Deoxyribonucleoside_kinase"/>
</dbReference>
<dbReference type="PANTHER" id="PTHR10513:SF35">
    <property type="entry name" value="DEOXYADENOSINE KINASE"/>
    <property type="match status" value="1"/>
</dbReference>
<sequence>MEVTVEGSIGCGKSTLLSALRRARYEVVPEPVASWDAVLKSFYAEPKKYAASMQGLALCSFLRTGPSLARGIKVYERSALACLHVFGELLGEDGSMDAVQMDAFRRMFESMKPHMVMPRVCIYVHLDPETCLERMRRRGRDAEEIVSEDYLRRLHARYVGFVLEGRVREEDIRFGRQEFAHSWFSEVYVLDVRTNILGLANTPVITLDGGSTVSYFGPNRAKVVDASKKQSLITGASVSLPVDVKMVGRDQLNALGIPEDQQTAMFSKWIALSDAQRTQFLSTWNGLDKSDADEVRQFVQSMVEALSA</sequence>
<feature type="domain" description="Deoxynucleoside kinase" evidence="1">
    <location>
        <begin position="4"/>
        <end position="227"/>
    </location>
</feature>
<dbReference type="InterPro" id="IPR027417">
    <property type="entry name" value="P-loop_NTPase"/>
</dbReference>
<dbReference type="InterPro" id="IPR031314">
    <property type="entry name" value="DNK_dom"/>
</dbReference>
<evidence type="ECO:0000313" key="3">
    <source>
        <dbReference type="Proteomes" id="UP000054558"/>
    </source>
</evidence>
<evidence type="ECO:0000259" key="1">
    <source>
        <dbReference type="Pfam" id="PF01712"/>
    </source>
</evidence>
<keyword evidence="3" id="KW-1185">Reference proteome</keyword>
<dbReference type="GO" id="GO:0005737">
    <property type="term" value="C:cytoplasm"/>
    <property type="evidence" value="ECO:0000318"/>
    <property type="project" value="GO_Central"/>
</dbReference>
<dbReference type="AlphaFoldDB" id="A0A1Y1IDB2"/>
<dbReference type="Pfam" id="PF01712">
    <property type="entry name" value="dNK"/>
    <property type="match status" value="1"/>
</dbReference>
<reference evidence="2 3" key="1">
    <citation type="journal article" date="2014" name="Nat. Commun.">
        <title>Klebsormidium flaccidum genome reveals primary factors for plant terrestrial adaptation.</title>
        <authorList>
            <person name="Hori K."/>
            <person name="Maruyama F."/>
            <person name="Fujisawa T."/>
            <person name="Togashi T."/>
            <person name="Yamamoto N."/>
            <person name="Seo M."/>
            <person name="Sato S."/>
            <person name="Yamada T."/>
            <person name="Mori H."/>
            <person name="Tajima N."/>
            <person name="Moriyama T."/>
            <person name="Ikeuchi M."/>
            <person name="Watanabe M."/>
            <person name="Wada H."/>
            <person name="Kobayashi K."/>
            <person name="Saito M."/>
            <person name="Masuda T."/>
            <person name="Sasaki-Sekimoto Y."/>
            <person name="Mashiguchi K."/>
            <person name="Awai K."/>
            <person name="Shimojima M."/>
            <person name="Masuda S."/>
            <person name="Iwai M."/>
            <person name="Nobusawa T."/>
            <person name="Narise T."/>
            <person name="Kondo S."/>
            <person name="Saito H."/>
            <person name="Sato R."/>
            <person name="Murakawa M."/>
            <person name="Ihara Y."/>
            <person name="Oshima-Yamada Y."/>
            <person name="Ohtaka K."/>
            <person name="Satoh M."/>
            <person name="Sonobe K."/>
            <person name="Ishii M."/>
            <person name="Ohtani R."/>
            <person name="Kanamori-Sato M."/>
            <person name="Honoki R."/>
            <person name="Miyazaki D."/>
            <person name="Mochizuki H."/>
            <person name="Umetsu J."/>
            <person name="Higashi K."/>
            <person name="Shibata D."/>
            <person name="Kamiya Y."/>
            <person name="Sato N."/>
            <person name="Nakamura Y."/>
            <person name="Tabata S."/>
            <person name="Ida S."/>
            <person name="Kurokawa K."/>
            <person name="Ohta H."/>
        </authorList>
    </citation>
    <scope>NUCLEOTIDE SEQUENCE [LARGE SCALE GENOMIC DNA]</scope>
    <source>
        <strain evidence="2 3">NIES-2285</strain>
    </source>
</reference>
<proteinExistence type="predicted"/>
<dbReference type="GO" id="GO:0019136">
    <property type="term" value="F:deoxynucleoside kinase activity"/>
    <property type="evidence" value="ECO:0000318"/>
    <property type="project" value="GO_Central"/>
</dbReference>